<name>A0A6J6B3Z3_9ZZZZ</name>
<keyword evidence="4" id="KW-0812">Transmembrane</keyword>
<proteinExistence type="inferred from homology"/>
<dbReference type="GO" id="GO:0006508">
    <property type="term" value="P:proteolysis"/>
    <property type="evidence" value="ECO:0007669"/>
    <property type="project" value="UniProtKB-KW"/>
</dbReference>
<feature type="transmembrane region" description="Helical" evidence="4">
    <location>
        <begin position="31"/>
        <end position="58"/>
    </location>
</feature>
<dbReference type="PANTHER" id="PTHR43343:SF3">
    <property type="entry name" value="PROTEASE DO-LIKE 8, CHLOROPLASTIC"/>
    <property type="match status" value="1"/>
</dbReference>
<keyword evidence="2" id="KW-0645">Protease</keyword>
<dbReference type="SUPFAM" id="SSF50494">
    <property type="entry name" value="Trypsin-like serine proteases"/>
    <property type="match status" value="1"/>
</dbReference>
<keyword evidence="3" id="KW-0378">Hydrolase</keyword>
<sequence>MSDDQNRQFFFDRPVEQLSVLPKAKKLRKPLTVTGGVLIGAMVGSLLGGGIAVGGYYLGTSPTPVVVNNSLEVNWVSGASQKALPSVVTINVGSSTSGGSGSGVFLTADGYILTNTHVVTLDGQAKNPTVEVQTFDKRTYSAKVIGTDPINDLAVIKIDSPMSFTPIEFADSSSLNIGDSVVAIGSPLGLTASVTVGVVSALNRTIAVANSSVPGENGSGLQLWNGKGAAPVSLRVIQTDAAINPGNSGGALVNSKGALIGINVAIASTGSSSSTVQSGNIGVGFSIPSNVAKRVADEIIKTGAATHALLGAMVTDQPFNANSSSSFSIGALIKEVTVGGPAESSGLKAGDLVTKFNGEPIMDAGDLTAAVRWEAAQTQATLEFVRDGKTQTMTVTLGTLK</sequence>
<dbReference type="PANTHER" id="PTHR43343">
    <property type="entry name" value="PEPTIDASE S12"/>
    <property type="match status" value="1"/>
</dbReference>
<dbReference type="Gene3D" id="2.40.10.10">
    <property type="entry name" value="Trypsin-like serine proteases"/>
    <property type="match status" value="2"/>
</dbReference>
<evidence type="ECO:0000313" key="6">
    <source>
        <dbReference type="EMBL" id="CAB4533414.1"/>
    </source>
</evidence>
<keyword evidence="4" id="KW-0472">Membrane</keyword>
<dbReference type="Pfam" id="PF13180">
    <property type="entry name" value="PDZ_2"/>
    <property type="match status" value="1"/>
</dbReference>
<dbReference type="PROSITE" id="PS50106">
    <property type="entry name" value="PDZ"/>
    <property type="match status" value="1"/>
</dbReference>
<dbReference type="InterPro" id="IPR051201">
    <property type="entry name" value="Chloro_Bact_Ser_Proteases"/>
</dbReference>
<dbReference type="SMART" id="SM00228">
    <property type="entry name" value="PDZ"/>
    <property type="match status" value="1"/>
</dbReference>
<dbReference type="EMBL" id="CAEZSN010000003">
    <property type="protein sequence ID" value="CAB4533414.1"/>
    <property type="molecule type" value="Genomic_DNA"/>
</dbReference>
<dbReference type="AlphaFoldDB" id="A0A6J6B3Z3"/>
<feature type="domain" description="PDZ" evidence="5">
    <location>
        <begin position="299"/>
        <end position="388"/>
    </location>
</feature>
<dbReference type="Gene3D" id="2.30.42.10">
    <property type="match status" value="1"/>
</dbReference>
<evidence type="ECO:0000256" key="3">
    <source>
        <dbReference type="ARBA" id="ARBA00022801"/>
    </source>
</evidence>
<dbReference type="Pfam" id="PF13365">
    <property type="entry name" value="Trypsin_2"/>
    <property type="match status" value="1"/>
</dbReference>
<evidence type="ECO:0000256" key="1">
    <source>
        <dbReference type="ARBA" id="ARBA00010541"/>
    </source>
</evidence>
<protein>
    <submittedName>
        <fullName evidence="6">Unannotated protein</fullName>
    </submittedName>
</protein>
<dbReference type="InterPro" id="IPR036034">
    <property type="entry name" value="PDZ_sf"/>
</dbReference>
<evidence type="ECO:0000256" key="4">
    <source>
        <dbReference type="SAM" id="Phobius"/>
    </source>
</evidence>
<reference evidence="6" key="1">
    <citation type="submission" date="2020-05" db="EMBL/GenBank/DDBJ databases">
        <authorList>
            <person name="Chiriac C."/>
            <person name="Salcher M."/>
            <person name="Ghai R."/>
            <person name="Kavagutti S V."/>
        </authorList>
    </citation>
    <scope>NUCLEOTIDE SEQUENCE</scope>
</reference>
<dbReference type="InterPro" id="IPR043504">
    <property type="entry name" value="Peptidase_S1_PA_chymotrypsin"/>
</dbReference>
<dbReference type="GO" id="GO:0004252">
    <property type="term" value="F:serine-type endopeptidase activity"/>
    <property type="evidence" value="ECO:0007669"/>
    <property type="project" value="InterPro"/>
</dbReference>
<evidence type="ECO:0000259" key="5">
    <source>
        <dbReference type="PROSITE" id="PS50106"/>
    </source>
</evidence>
<keyword evidence="4" id="KW-1133">Transmembrane helix</keyword>
<organism evidence="6">
    <name type="scientific">freshwater metagenome</name>
    <dbReference type="NCBI Taxonomy" id="449393"/>
    <lineage>
        <taxon>unclassified sequences</taxon>
        <taxon>metagenomes</taxon>
        <taxon>ecological metagenomes</taxon>
    </lineage>
</organism>
<dbReference type="InterPro" id="IPR001940">
    <property type="entry name" value="Peptidase_S1C"/>
</dbReference>
<accession>A0A6J6B3Z3</accession>
<gene>
    <name evidence="6" type="ORF">UFOPK1433_00050</name>
</gene>
<dbReference type="PRINTS" id="PR00834">
    <property type="entry name" value="PROTEASES2C"/>
</dbReference>
<dbReference type="InterPro" id="IPR009003">
    <property type="entry name" value="Peptidase_S1_PA"/>
</dbReference>
<evidence type="ECO:0000256" key="2">
    <source>
        <dbReference type="ARBA" id="ARBA00022670"/>
    </source>
</evidence>
<dbReference type="SUPFAM" id="SSF50156">
    <property type="entry name" value="PDZ domain-like"/>
    <property type="match status" value="1"/>
</dbReference>
<comment type="similarity">
    <text evidence="1">Belongs to the peptidase S1C family.</text>
</comment>
<dbReference type="InterPro" id="IPR001478">
    <property type="entry name" value="PDZ"/>
</dbReference>